<dbReference type="PROSITE" id="PS51257">
    <property type="entry name" value="PROKAR_LIPOPROTEIN"/>
    <property type="match status" value="1"/>
</dbReference>
<dbReference type="Proteomes" id="UP000095751">
    <property type="component" value="Unassembled WGS sequence"/>
</dbReference>
<dbReference type="InterPro" id="IPR017969">
    <property type="entry name" value="Heavy-metal-associated_CS"/>
</dbReference>
<sequence>MNFAHRLTVNLLLISTTLIGCTYIQPLHDHVIDIYYNINDYMMQTANRLAWWSLLGLLSSSCCALQIILNALSFGCAGFNTVLGPLRPTFVAFTIVAQLSSWFVAYPRPYQWGVTAFSTVVSSVLTLLPELLAWRTAKRQLTKQQQLNQNSEDSNGLVMICGKRLLFRLNTMGCASCVSTVSTLLDGLEGVMSHKVTLEDGLAEVILAKSSSTNVNSNSDSNDYVMESSDTKPDILLWKDIAAKLEAAGFPAEYVEDDSKKHK</sequence>
<keyword evidence="2" id="KW-0812">Transmembrane</keyword>
<evidence type="ECO:0000256" key="1">
    <source>
        <dbReference type="ARBA" id="ARBA00022723"/>
    </source>
</evidence>
<dbReference type="InParanoid" id="A0A1E7FSM4"/>
<accession>A0A1E7FSM4</accession>
<evidence type="ECO:0000256" key="2">
    <source>
        <dbReference type="SAM" id="Phobius"/>
    </source>
</evidence>
<keyword evidence="1" id="KW-0479">Metal-binding</keyword>
<reference evidence="4 5" key="1">
    <citation type="submission" date="2016-09" db="EMBL/GenBank/DDBJ databases">
        <title>Extensive genetic diversity and differential bi-allelic expression allows diatom success in the polar Southern Ocean.</title>
        <authorList>
            <consortium name="DOE Joint Genome Institute"/>
            <person name="Mock T."/>
            <person name="Otillar R.P."/>
            <person name="Strauss J."/>
            <person name="Dupont C."/>
            <person name="Frickenhaus S."/>
            <person name="Maumus F."/>
            <person name="Mcmullan M."/>
            <person name="Sanges R."/>
            <person name="Schmutz J."/>
            <person name="Toseland A."/>
            <person name="Valas R."/>
            <person name="Veluchamy A."/>
            <person name="Ward B.J."/>
            <person name="Allen A."/>
            <person name="Barry K."/>
            <person name="Falciatore A."/>
            <person name="Ferrante M."/>
            <person name="Fortunato A.E."/>
            <person name="Gloeckner G."/>
            <person name="Gruber A."/>
            <person name="Hipkin R."/>
            <person name="Janech M."/>
            <person name="Kroth P."/>
            <person name="Leese F."/>
            <person name="Lindquist E."/>
            <person name="Lyon B.R."/>
            <person name="Martin J."/>
            <person name="Mayer C."/>
            <person name="Parker M."/>
            <person name="Quesneville H."/>
            <person name="Raymond J."/>
            <person name="Uhlig C."/>
            <person name="Valentin K.U."/>
            <person name="Worden A.Z."/>
            <person name="Armbrust E.V."/>
            <person name="Bowler C."/>
            <person name="Green B."/>
            <person name="Moulton V."/>
            <person name="Van Oosterhout C."/>
            <person name="Grigoriev I."/>
        </authorList>
    </citation>
    <scope>NUCLEOTIDE SEQUENCE [LARGE SCALE GENOMIC DNA]</scope>
    <source>
        <strain evidence="4 5">CCMP1102</strain>
    </source>
</reference>
<feature type="transmembrane region" description="Helical" evidence="2">
    <location>
        <begin position="112"/>
        <end position="134"/>
    </location>
</feature>
<evidence type="ECO:0000313" key="5">
    <source>
        <dbReference type="Proteomes" id="UP000095751"/>
    </source>
</evidence>
<dbReference type="KEGG" id="fcy:FRACYDRAFT_234765"/>
<dbReference type="Pfam" id="PF00403">
    <property type="entry name" value="HMA"/>
    <property type="match status" value="1"/>
</dbReference>
<feature type="transmembrane region" description="Helical" evidence="2">
    <location>
        <begin position="86"/>
        <end position="106"/>
    </location>
</feature>
<dbReference type="AlphaFoldDB" id="A0A1E7FSM4"/>
<feature type="transmembrane region" description="Helical" evidence="2">
    <location>
        <begin position="7"/>
        <end position="25"/>
    </location>
</feature>
<dbReference type="SUPFAM" id="SSF55008">
    <property type="entry name" value="HMA, heavy metal-associated domain"/>
    <property type="match status" value="1"/>
</dbReference>
<gene>
    <name evidence="4" type="ORF">FRACYDRAFT_234765</name>
</gene>
<keyword evidence="5" id="KW-1185">Reference proteome</keyword>
<dbReference type="EMBL" id="KV784354">
    <property type="protein sequence ID" value="OEU21138.1"/>
    <property type="molecule type" value="Genomic_DNA"/>
</dbReference>
<dbReference type="PROSITE" id="PS01047">
    <property type="entry name" value="HMA_1"/>
    <property type="match status" value="1"/>
</dbReference>
<dbReference type="OrthoDB" id="689350at2759"/>
<dbReference type="GO" id="GO:0046872">
    <property type="term" value="F:metal ion binding"/>
    <property type="evidence" value="ECO:0007669"/>
    <property type="project" value="UniProtKB-KW"/>
</dbReference>
<feature type="transmembrane region" description="Helical" evidence="2">
    <location>
        <begin position="49"/>
        <end position="74"/>
    </location>
</feature>
<protein>
    <submittedName>
        <fullName evidence="4">Copper-transporting ATPase-like protein</fullName>
    </submittedName>
</protein>
<evidence type="ECO:0000313" key="4">
    <source>
        <dbReference type="EMBL" id="OEU21138.1"/>
    </source>
</evidence>
<dbReference type="CDD" id="cd00371">
    <property type="entry name" value="HMA"/>
    <property type="match status" value="1"/>
</dbReference>
<feature type="domain" description="HMA" evidence="3">
    <location>
        <begin position="167"/>
        <end position="218"/>
    </location>
</feature>
<dbReference type="InterPro" id="IPR036163">
    <property type="entry name" value="HMA_dom_sf"/>
</dbReference>
<name>A0A1E7FSM4_9STRA</name>
<dbReference type="InterPro" id="IPR006121">
    <property type="entry name" value="HMA_dom"/>
</dbReference>
<keyword evidence="2" id="KW-1133">Transmembrane helix</keyword>
<evidence type="ECO:0000259" key="3">
    <source>
        <dbReference type="Pfam" id="PF00403"/>
    </source>
</evidence>
<proteinExistence type="predicted"/>
<organism evidence="4 5">
    <name type="scientific">Fragilariopsis cylindrus CCMP1102</name>
    <dbReference type="NCBI Taxonomy" id="635003"/>
    <lineage>
        <taxon>Eukaryota</taxon>
        <taxon>Sar</taxon>
        <taxon>Stramenopiles</taxon>
        <taxon>Ochrophyta</taxon>
        <taxon>Bacillariophyta</taxon>
        <taxon>Bacillariophyceae</taxon>
        <taxon>Bacillariophycidae</taxon>
        <taxon>Bacillariales</taxon>
        <taxon>Bacillariaceae</taxon>
        <taxon>Fragilariopsis</taxon>
    </lineage>
</organism>
<dbReference type="Gene3D" id="3.30.70.100">
    <property type="match status" value="1"/>
</dbReference>
<keyword evidence="2" id="KW-0472">Membrane</keyword>